<name>A0A8I3AG92_VERLO</name>
<feature type="domain" description="Amidase" evidence="1">
    <location>
        <begin position="95"/>
        <end position="236"/>
    </location>
</feature>
<accession>A0A8I3AG92</accession>
<dbReference type="InterPro" id="IPR023631">
    <property type="entry name" value="Amidase_dom"/>
</dbReference>
<evidence type="ECO:0000259" key="1">
    <source>
        <dbReference type="Pfam" id="PF01425"/>
    </source>
</evidence>
<dbReference type="PANTHER" id="PTHR46072">
    <property type="entry name" value="AMIDASE-RELATED-RELATED"/>
    <property type="match status" value="1"/>
</dbReference>
<dbReference type="PANTHER" id="PTHR46072:SF4">
    <property type="entry name" value="AMIDASE C550.07-RELATED"/>
    <property type="match status" value="1"/>
</dbReference>
<dbReference type="OrthoDB" id="6428749at2759"/>
<comment type="caution">
    <text evidence="2">The sequence shown here is derived from an EMBL/GenBank/DDBJ whole genome shotgun (WGS) entry which is preliminary data.</text>
</comment>
<dbReference type="Proteomes" id="UP000689129">
    <property type="component" value="Unassembled WGS sequence"/>
</dbReference>
<protein>
    <submittedName>
        <fullName evidence="2">Putative amidase like protein</fullName>
    </submittedName>
</protein>
<evidence type="ECO:0000313" key="3">
    <source>
        <dbReference type="Proteomes" id="UP000689129"/>
    </source>
</evidence>
<dbReference type="Pfam" id="PF01425">
    <property type="entry name" value="Amidase"/>
    <property type="match status" value="2"/>
</dbReference>
<dbReference type="EMBL" id="JAEMWZ010000795">
    <property type="protein sequence ID" value="KAG7105788.1"/>
    <property type="molecule type" value="Genomic_DNA"/>
</dbReference>
<dbReference type="AlphaFoldDB" id="A0A8I3AG92"/>
<reference evidence="2" key="1">
    <citation type="journal article" date="2021" name="Mol. Plant Pathol.">
        <title>A 20-kb lineage-specific genomic region tames virulence in pathogenic amphidiploid Verticillium longisporum.</title>
        <authorList>
            <person name="Harting R."/>
            <person name="Starke J."/>
            <person name="Kusch H."/>
            <person name="Poggeler S."/>
            <person name="Maurus I."/>
            <person name="Schluter R."/>
            <person name="Landesfeind M."/>
            <person name="Bulla I."/>
            <person name="Nowrousian M."/>
            <person name="de Jonge R."/>
            <person name="Stahlhut G."/>
            <person name="Hoff K.J."/>
            <person name="Asshauer K.P."/>
            <person name="Thurmer A."/>
            <person name="Stanke M."/>
            <person name="Daniel R."/>
            <person name="Morgenstern B."/>
            <person name="Thomma B.P.H.J."/>
            <person name="Kronstad J.W."/>
            <person name="Braus-Stromeyer S.A."/>
            <person name="Braus G.H."/>
        </authorList>
    </citation>
    <scope>NUCLEOTIDE SEQUENCE</scope>
    <source>
        <strain evidence="2">Vl32</strain>
    </source>
</reference>
<evidence type="ECO:0000313" key="2">
    <source>
        <dbReference type="EMBL" id="KAG7105788.1"/>
    </source>
</evidence>
<feature type="domain" description="Amidase" evidence="1">
    <location>
        <begin position="344"/>
        <end position="457"/>
    </location>
</feature>
<proteinExistence type="predicted"/>
<organism evidence="2 3">
    <name type="scientific">Verticillium longisporum</name>
    <name type="common">Verticillium dahliae var. longisporum</name>
    <dbReference type="NCBI Taxonomy" id="100787"/>
    <lineage>
        <taxon>Eukaryota</taxon>
        <taxon>Fungi</taxon>
        <taxon>Dikarya</taxon>
        <taxon>Ascomycota</taxon>
        <taxon>Pezizomycotina</taxon>
        <taxon>Sordariomycetes</taxon>
        <taxon>Hypocreomycetidae</taxon>
        <taxon>Glomerellales</taxon>
        <taxon>Plectosphaerellaceae</taxon>
        <taxon>Verticillium</taxon>
    </lineage>
</organism>
<gene>
    <name evidence="2" type="ORF">HYQ45_018519</name>
</gene>
<sequence length="480" mass="52857">MDSKPFCVLQVKPVPRGTDAFEAKRADILQAFSEKVPHAHFLSKDIIDNAPPDVSNIPVTCGILSPLELAITENYDAVGLAAAIASRKFTAVSVATAFSKRAIIAHQLTCCLTQWFMAEAIEQAAHLDAHLDATGKTVGPLHGVPVSIKEHIPIAGKPSSAGCLGSIAIDSEDCQMTAILRSMGAVFYCKTNQPQTIMHLESDSLWGRVLNPFNTRLSAGGSTGGEAALIAMKGSFLKEPHLTDPKLVPMPWTGLRTRMTRVLKIGIIDNDGFVEPQPPVKRATAWARKLLSDPEYAGAVEVRSFKPFGAADAWSKIRRTYWPDGEWIWKDAEPHGMLTAQDVALMRKDRDDFRIKFARSWAEQDVDVVLGPAYIGPACAHDTAFTWTYTSLYNFIDYPGVVFQTPIVTQRGEKYDASYVPLSDACREARRLWNESDFEGAPINLQLVARKYHDNQLFGALAVVQDILTDSHGSQFRARM</sequence>